<protein>
    <submittedName>
        <fullName evidence="1">Uncharacterized protein</fullName>
    </submittedName>
</protein>
<evidence type="ECO:0000313" key="2">
    <source>
        <dbReference type="Proteomes" id="UP001432039"/>
    </source>
</evidence>
<keyword evidence="2" id="KW-1185">Reference proteome</keyword>
<reference evidence="1" key="1">
    <citation type="submission" date="2022-10" db="EMBL/GenBank/DDBJ databases">
        <title>The complete genomes of actinobacterial strains from the NBC collection.</title>
        <authorList>
            <person name="Joergensen T.S."/>
            <person name="Alvarez Arevalo M."/>
            <person name="Sterndorff E.B."/>
            <person name="Faurdal D."/>
            <person name="Vuksanovic O."/>
            <person name="Mourched A.-S."/>
            <person name="Charusanti P."/>
            <person name="Shaw S."/>
            <person name="Blin K."/>
            <person name="Weber T."/>
        </authorList>
    </citation>
    <scope>NUCLEOTIDE SEQUENCE</scope>
    <source>
        <strain evidence="1">NBC_00248</strain>
    </source>
</reference>
<gene>
    <name evidence="1" type="ORF">OG517_02375</name>
</gene>
<dbReference type="EMBL" id="CP108090">
    <property type="protein sequence ID" value="WUQ17664.1"/>
    <property type="molecule type" value="Genomic_DNA"/>
</dbReference>
<organism evidence="1 2">
    <name type="scientific">Streptomyces virginiae</name>
    <name type="common">Streptomyces cinnamonensis</name>
    <dbReference type="NCBI Taxonomy" id="1961"/>
    <lineage>
        <taxon>Bacteria</taxon>
        <taxon>Bacillati</taxon>
        <taxon>Actinomycetota</taxon>
        <taxon>Actinomycetes</taxon>
        <taxon>Kitasatosporales</taxon>
        <taxon>Streptomycetaceae</taxon>
        <taxon>Streptomyces</taxon>
    </lineage>
</organism>
<evidence type="ECO:0000313" key="1">
    <source>
        <dbReference type="EMBL" id="WUQ17664.1"/>
    </source>
</evidence>
<dbReference type="Proteomes" id="UP001432039">
    <property type="component" value="Chromosome"/>
</dbReference>
<accession>A0ABZ1TT17</accession>
<proteinExistence type="predicted"/>
<name>A0ABZ1TT17_STRVG</name>
<sequence>MLAQGLDVLDEAVAAVGGGVLGDRGPAGAAQVQDDQPAVRGQTAEVAEVGGVRRAAGIGLSSSGGCSNRNNATCTSLEQVNAAIISDVSTLRNASHCALTITGGTEVGHASGTYSHWNGYKIDFSPTSCVSAYVTNSFTRIADRGDGAARYRSAAGNVYARESNHWDVTFCGGSAACTSAAGS</sequence>